<keyword evidence="6" id="KW-0119">Carbohydrate metabolism</keyword>
<comment type="similarity">
    <text evidence="3">Belongs to the aldose epimerase family.</text>
</comment>
<dbReference type="WBParaSite" id="nRc.2.0.1.t24215-RA">
    <property type="protein sequence ID" value="nRc.2.0.1.t24215-RA"/>
    <property type="gene ID" value="nRc.2.0.1.g24215"/>
</dbReference>
<dbReference type="Proteomes" id="UP000887565">
    <property type="component" value="Unplaced"/>
</dbReference>
<evidence type="ECO:0000256" key="6">
    <source>
        <dbReference type="ARBA" id="ARBA00023277"/>
    </source>
</evidence>
<name>A0A915JEH7_ROMCU</name>
<evidence type="ECO:0000256" key="7">
    <source>
        <dbReference type="ARBA" id="ARBA00032729"/>
    </source>
</evidence>
<dbReference type="GO" id="GO:0006006">
    <property type="term" value="P:glucose metabolic process"/>
    <property type="evidence" value="ECO:0007669"/>
    <property type="project" value="TreeGrafter"/>
</dbReference>
<dbReference type="InterPro" id="IPR047215">
    <property type="entry name" value="Galactose_mutarotase-like"/>
</dbReference>
<dbReference type="InterPro" id="IPR011013">
    <property type="entry name" value="Gal_mutarotase_sf_dom"/>
</dbReference>
<evidence type="ECO:0000313" key="10">
    <source>
        <dbReference type="WBParaSite" id="nRc.2.0.1.t24215-RA"/>
    </source>
</evidence>
<keyword evidence="9" id="KW-1185">Reference proteome</keyword>
<dbReference type="PANTHER" id="PTHR10091:SF0">
    <property type="entry name" value="GALACTOSE MUTAROTASE"/>
    <property type="match status" value="1"/>
</dbReference>
<evidence type="ECO:0000256" key="4">
    <source>
        <dbReference type="ARBA" id="ARBA00021023"/>
    </source>
</evidence>
<dbReference type="CDD" id="cd09019">
    <property type="entry name" value="galactose_mutarotase_like"/>
    <property type="match status" value="1"/>
</dbReference>
<comment type="function">
    <text evidence="8">Mutarotase that catalyzes the interconversion of beta-D-galactose and alpha-D-galactose during galactose metabolism. Beta-D-galactose is metabolized in the liver into glucose 1-phosphate, the primary metabolic fuel, by the action of four enzymes that constitute the Leloir pathway: GALM, GALK1 (galactokinase), GALT (galactose-1-phosphate uridylyltransferase) and GALE (UDP-galactose-4'-epimerase). Involved in the maintenance of the equilibrium between the beta- and alpha-anomers of galactose, therefore ensuring a sufficient supply of the alpha-anomer for GALK1. Also active on D-glucose although shows a preference for galactose over glucose.</text>
</comment>
<dbReference type="InterPro" id="IPR014718">
    <property type="entry name" value="GH-type_carb-bd"/>
</dbReference>
<dbReference type="SUPFAM" id="SSF74650">
    <property type="entry name" value="Galactose mutarotase-like"/>
    <property type="match status" value="1"/>
</dbReference>
<dbReference type="Pfam" id="PF01263">
    <property type="entry name" value="Aldose_epim"/>
    <property type="match status" value="1"/>
</dbReference>
<protein>
    <recommendedName>
        <fullName evidence="4">Galactose mutarotase</fullName>
    </recommendedName>
    <alternativeName>
        <fullName evidence="7">Aldose 1-epimerase</fullName>
    </alternativeName>
</protein>
<accession>A0A915JEH7</accession>
<proteinExistence type="inferred from homology"/>
<comment type="pathway">
    <text evidence="2">Carbohydrate metabolism; galactose metabolism.</text>
</comment>
<dbReference type="AlphaFoldDB" id="A0A915JEH7"/>
<keyword evidence="5" id="KW-0413">Isomerase</keyword>
<dbReference type="GO" id="GO:0033499">
    <property type="term" value="P:galactose catabolic process via UDP-galactose, Leloir pathway"/>
    <property type="evidence" value="ECO:0007669"/>
    <property type="project" value="TreeGrafter"/>
</dbReference>
<dbReference type="InterPro" id="IPR008183">
    <property type="entry name" value="Aldose_1/G6P_1-epimerase"/>
</dbReference>
<dbReference type="OMA" id="IYHHISR"/>
<evidence type="ECO:0000256" key="5">
    <source>
        <dbReference type="ARBA" id="ARBA00023235"/>
    </source>
</evidence>
<evidence type="ECO:0000256" key="3">
    <source>
        <dbReference type="ARBA" id="ARBA00006206"/>
    </source>
</evidence>
<dbReference type="PANTHER" id="PTHR10091">
    <property type="entry name" value="ALDOSE-1-EPIMERASE"/>
    <property type="match status" value="1"/>
</dbReference>
<organism evidence="9 10">
    <name type="scientific">Romanomermis culicivorax</name>
    <name type="common">Nematode worm</name>
    <dbReference type="NCBI Taxonomy" id="13658"/>
    <lineage>
        <taxon>Eukaryota</taxon>
        <taxon>Metazoa</taxon>
        <taxon>Ecdysozoa</taxon>
        <taxon>Nematoda</taxon>
        <taxon>Enoplea</taxon>
        <taxon>Dorylaimia</taxon>
        <taxon>Mermithida</taxon>
        <taxon>Mermithoidea</taxon>
        <taxon>Mermithidae</taxon>
        <taxon>Romanomermis</taxon>
    </lineage>
</organism>
<evidence type="ECO:0000313" key="9">
    <source>
        <dbReference type="Proteomes" id="UP000887565"/>
    </source>
</evidence>
<comment type="catalytic activity">
    <reaction evidence="1">
        <text>alpha-D-galactose = beta-D-galactose</text>
        <dbReference type="Rhea" id="RHEA:28675"/>
        <dbReference type="ChEBI" id="CHEBI:27667"/>
        <dbReference type="ChEBI" id="CHEBI:28061"/>
        <dbReference type="EC" id="5.1.3.3"/>
    </reaction>
    <physiologicalReaction direction="right-to-left" evidence="1">
        <dbReference type="Rhea" id="RHEA:28677"/>
    </physiologicalReaction>
</comment>
<sequence length="329" mass="36677">NLLGVSKNLLRVNQDLFEDGKKRFDAAISAPASSAPGRLGASHFGAKLNGRFILSSKEYQLNVNNGPNHLHGGKKGFNRYVWSISACGKDSITLSHQSDDGDEGYPGRVNVEVTYKVSTYDKDSREAFHLISTIRATCSKATTVNLANHIYFNLSGESSGFDGLKMHEIQSNCTKYLPVDNDHLITGEIKFVDKTDYNLTQPSNLGLLVDRLKRKQEYAFDNYFCGPDCSKTTSLDSRLKSLFKASSTATGICMEVRTTHPGFQFYTADYLDEEPSKEKGRFYVARSAFCVEAQGYPDAVNHPEFPSIILNPGETYSETVQYTFFVRKQ</sequence>
<evidence type="ECO:0000256" key="2">
    <source>
        <dbReference type="ARBA" id="ARBA00004947"/>
    </source>
</evidence>
<dbReference type="Gene3D" id="2.70.98.10">
    <property type="match status" value="1"/>
</dbReference>
<evidence type="ECO:0000256" key="1">
    <source>
        <dbReference type="ARBA" id="ARBA00001712"/>
    </source>
</evidence>
<dbReference type="GO" id="GO:0004034">
    <property type="term" value="F:aldose 1-epimerase activity"/>
    <property type="evidence" value="ECO:0007669"/>
    <property type="project" value="UniProtKB-EC"/>
</dbReference>
<evidence type="ECO:0000256" key="8">
    <source>
        <dbReference type="ARBA" id="ARBA00045743"/>
    </source>
</evidence>
<dbReference type="GO" id="GO:0030246">
    <property type="term" value="F:carbohydrate binding"/>
    <property type="evidence" value="ECO:0007669"/>
    <property type="project" value="InterPro"/>
</dbReference>
<reference evidence="10" key="1">
    <citation type="submission" date="2022-11" db="UniProtKB">
        <authorList>
            <consortium name="WormBaseParasite"/>
        </authorList>
    </citation>
    <scope>IDENTIFICATION</scope>
</reference>